<keyword evidence="7" id="KW-1185">Reference proteome</keyword>
<protein>
    <submittedName>
        <fullName evidence="6">Uncharacterized protein</fullName>
    </submittedName>
</protein>
<evidence type="ECO:0000256" key="5">
    <source>
        <dbReference type="ARBA" id="ARBA00023002"/>
    </source>
</evidence>
<proteinExistence type="inferred from homology"/>
<dbReference type="InterPro" id="IPR016169">
    <property type="entry name" value="FAD-bd_PCMH_sub2"/>
</dbReference>
<dbReference type="GO" id="GO:0050660">
    <property type="term" value="F:flavin adenine dinucleotide binding"/>
    <property type="evidence" value="ECO:0007669"/>
    <property type="project" value="InterPro"/>
</dbReference>
<gene>
    <name evidence="6" type="ORF">QQS21_005636</name>
</gene>
<dbReference type="GO" id="GO:0016491">
    <property type="term" value="F:oxidoreductase activity"/>
    <property type="evidence" value="ECO:0007669"/>
    <property type="project" value="UniProtKB-KW"/>
</dbReference>
<evidence type="ECO:0000313" key="6">
    <source>
        <dbReference type="EMBL" id="KAK2598894.1"/>
    </source>
</evidence>
<evidence type="ECO:0000256" key="3">
    <source>
        <dbReference type="ARBA" id="ARBA00022630"/>
    </source>
</evidence>
<keyword evidence="5" id="KW-0560">Oxidoreductase</keyword>
<name>A0AAJ0FU91_9HYPO</name>
<dbReference type="InterPro" id="IPR050416">
    <property type="entry name" value="FAD-linked_Oxidoreductase"/>
</dbReference>
<dbReference type="EMBL" id="JASWJB010000096">
    <property type="protein sequence ID" value="KAK2598894.1"/>
    <property type="molecule type" value="Genomic_DNA"/>
</dbReference>
<comment type="caution">
    <text evidence="6">The sequence shown here is derived from an EMBL/GenBank/DDBJ whole genome shotgun (WGS) entry which is preliminary data.</text>
</comment>
<dbReference type="Proteomes" id="UP001251528">
    <property type="component" value="Unassembled WGS sequence"/>
</dbReference>
<keyword evidence="3" id="KW-0285">Flavoprotein</keyword>
<dbReference type="InterPro" id="IPR036318">
    <property type="entry name" value="FAD-bd_PCMH-like_sf"/>
</dbReference>
<comment type="cofactor">
    <cofactor evidence="1">
        <name>FAD</name>
        <dbReference type="ChEBI" id="CHEBI:57692"/>
    </cofactor>
</comment>
<sequence>MSVWFSRIPDIIHWKEVSGLLDSQHEVYSIPELFQLEIHWTRKNIGAGVQAFEAYTTAGSHGLRIEGGHSLLSSMHGMGADLILEWEAVTANGTHLIASPTENKDLYWAFSGGGGGTYGHFGDCESFQG</sequence>
<dbReference type="PANTHER" id="PTHR42973:SF39">
    <property type="entry name" value="FAD-BINDING PCMH-TYPE DOMAIN-CONTAINING PROTEIN"/>
    <property type="match status" value="1"/>
</dbReference>
<keyword evidence="4" id="KW-0274">FAD</keyword>
<dbReference type="PANTHER" id="PTHR42973">
    <property type="entry name" value="BINDING OXIDOREDUCTASE, PUTATIVE (AFU_ORTHOLOGUE AFUA_1G17690)-RELATED"/>
    <property type="match status" value="1"/>
</dbReference>
<organism evidence="6 7">
    <name type="scientific">Conoideocrella luteorostrata</name>
    <dbReference type="NCBI Taxonomy" id="1105319"/>
    <lineage>
        <taxon>Eukaryota</taxon>
        <taxon>Fungi</taxon>
        <taxon>Dikarya</taxon>
        <taxon>Ascomycota</taxon>
        <taxon>Pezizomycotina</taxon>
        <taxon>Sordariomycetes</taxon>
        <taxon>Hypocreomycetidae</taxon>
        <taxon>Hypocreales</taxon>
        <taxon>Clavicipitaceae</taxon>
        <taxon>Conoideocrella</taxon>
    </lineage>
</organism>
<accession>A0AAJ0FU91</accession>
<dbReference type="SUPFAM" id="SSF56176">
    <property type="entry name" value="FAD-binding/transporter-associated domain-like"/>
    <property type="match status" value="1"/>
</dbReference>
<dbReference type="Gene3D" id="3.30.465.10">
    <property type="match status" value="1"/>
</dbReference>
<evidence type="ECO:0000313" key="7">
    <source>
        <dbReference type="Proteomes" id="UP001251528"/>
    </source>
</evidence>
<evidence type="ECO:0000256" key="2">
    <source>
        <dbReference type="ARBA" id="ARBA00005466"/>
    </source>
</evidence>
<evidence type="ECO:0000256" key="1">
    <source>
        <dbReference type="ARBA" id="ARBA00001974"/>
    </source>
</evidence>
<reference evidence="6" key="1">
    <citation type="submission" date="2023-06" db="EMBL/GenBank/DDBJ databases">
        <title>Conoideocrella luteorostrata (Hypocreales: Clavicipitaceae), a potential biocontrol fungus for elongate hemlock scale in United States Christmas tree production areas.</title>
        <authorList>
            <person name="Barrett H."/>
            <person name="Lovett B."/>
            <person name="Macias A.M."/>
            <person name="Stajich J.E."/>
            <person name="Kasson M.T."/>
        </authorList>
    </citation>
    <scope>NUCLEOTIDE SEQUENCE</scope>
    <source>
        <strain evidence="6">ARSEF 14590</strain>
    </source>
</reference>
<evidence type="ECO:0000256" key="4">
    <source>
        <dbReference type="ARBA" id="ARBA00022827"/>
    </source>
</evidence>
<comment type="similarity">
    <text evidence="2">Belongs to the oxygen-dependent FAD-linked oxidoreductase family.</text>
</comment>
<dbReference type="AlphaFoldDB" id="A0AAJ0FU91"/>